<dbReference type="EMBL" id="BDQK01000001">
    <property type="protein sequence ID" value="GBF79333.1"/>
    <property type="molecule type" value="Genomic_DNA"/>
</dbReference>
<feature type="transmembrane region" description="Helical" evidence="1">
    <location>
        <begin position="12"/>
        <end position="34"/>
    </location>
</feature>
<dbReference type="Proteomes" id="UP000287247">
    <property type="component" value="Unassembled WGS sequence"/>
</dbReference>
<feature type="transmembrane region" description="Helical" evidence="1">
    <location>
        <begin position="64"/>
        <end position="86"/>
    </location>
</feature>
<name>A0A401IDF2_APHSA</name>
<dbReference type="AlphaFoldDB" id="A0A401IDF2"/>
<accession>A0A401IDF2</accession>
<sequence>MLIMNRQRLRYLHYTVAPLMLFPLLLTALTGSLFQVAQLTGNSQQFYWLLDIHRGKFGVVNLEIIYPFINALGVIMLGITGILIWLQIRNFNE</sequence>
<gene>
    <name evidence="2" type="ORF">AsFPU1_0726</name>
</gene>
<evidence type="ECO:0008006" key="4">
    <source>
        <dbReference type="Google" id="ProtNLM"/>
    </source>
</evidence>
<evidence type="ECO:0000256" key="1">
    <source>
        <dbReference type="SAM" id="Phobius"/>
    </source>
</evidence>
<keyword evidence="1" id="KW-0472">Membrane</keyword>
<keyword evidence="3" id="KW-1185">Reference proteome</keyword>
<organism evidence="2 3">
    <name type="scientific">Aphanothece sacrum FPU1</name>
    <dbReference type="NCBI Taxonomy" id="1920663"/>
    <lineage>
        <taxon>Bacteria</taxon>
        <taxon>Bacillati</taxon>
        <taxon>Cyanobacteriota</taxon>
        <taxon>Cyanophyceae</taxon>
        <taxon>Oscillatoriophycideae</taxon>
        <taxon>Chroococcales</taxon>
        <taxon>Aphanothecaceae</taxon>
        <taxon>Aphanothece</taxon>
    </lineage>
</organism>
<keyword evidence="1" id="KW-1133">Transmembrane helix</keyword>
<evidence type="ECO:0000313" key="3">
    <source>
        <dbReference type="Proteomes" id="UP000287247"/>
    </source>
</evidence>
<reference evidence="3" key="1">
    <citation type="submission" date="2017-05" db="EMBL/GenBank/DDBJ databases">
        <title>Physiological properties and genetic analysis related to exopolysaccharide production of fresh-water unicellular cyanobacterium Aphanothece sacrum, Suizenji Nori, that has been cultured as a food source in Japan.</title>
        <authorList>
            <person name="Kanesaki Y."/>
            <person name="Yoshikawa S."/>
            <person name="Ohki K."/>
        </authorList>
    </citation>
    <scope>NUCLEOTIDE SEQUENCE [LARGE SCALE GENOMIC DNA]</scope>
    <source>
        <strain evidence="3">FPU1</strain>
    </source>
</reference>
<proteinExistence type="predicted"/>
<protein>
    <recommendedName>
        <fullName evidence="4">PepSY domain-containing protein</fullName>
    </recommendedName>
</protein>
<keyword evidence="1" id="KW-0812">Transmembrane</keyword>
<comment type="caution">
    <text evidence="2">The sequence shown here is derived from an EMBL/GenBank/DDBJ whole genome shotgun (WGS) entry which is preliminary data.</text>
</comment>
<evidence type="ECO:0000313" key="2">
    <source>
        <dbReference type="EMBL" id="GBF79333.1"/>
    </source>
</evidence>